<feature type="compositionally biased region" description="Low complexity" evidence="1">
    <location>
        <begin position="222"/>
        <end position="279"/>
    </location>
</feature>
<proteinExistence type="predicted"/>
<keyword evidence="2" id="KW-0472">Membrane</keyword>
<organism evidence="3 4">
    <name type="scientific">Helicobacter magdeburgensis</name>
    <dbReference type="NCBI Taxonomy" id="471858"/>
    <lineage>
        <taxon>Bacteria</taxon>
        <taxon>Pseudomonadati</taxon>
        <taxon>Campylobacterota</taxon>
        <taxon>Epsilonproteobacteria</taxon>
        <taxon>Campylobacterales</taxon>
        <taxon>Helicobacteraceae</taxon>
        <taxon>Helicobacter</taxon>
    </lineage>
</organism>
<protein>
    <submittedName>
        <fullName evidence="3">Uncharacterized protein</fullName>
    </submittedName>
</protein>
<keyword evidence="2" id="KW-1133">Transmembrane helix</keyword>
<dbReference type="Proteomes" id="UP000029921">
    <property type="component" value="Unassembled WGS sequence"/>
</dbReference>
<dbReference type="RefSeq" id="WP_034586259.1">
    <property type="nucleotide sequence ID" value="NZ_JRPE02000015.1"/>
</dbReference>
<evidence type="ECO:0000256" key="2">
    <source>
        <dbReference type="SAM" id="Phobius"/>
    </source>
</evidence>
<gene>
    <name evidence="3" type="ORF">LS74_009065</name>
</gene>
<feature type="region of interest" description="Disordered" evidence="1">
    <location>
        <begin position="1"/>
        <end position="37"/>
    </location>
</feature>
<feature type="region of interest" description="Disordered" evidence="1">
    <location>
        <begin position="222"/>
        <end position="331"/>
    </location>
</feature>
<keyword evidence="2" id="KW-0812">Transmembrane</keyword>
<sequence length="331" mass="36008">MLNKKNKTQQEYGQDMQNGHYAGSMPEGQGGASSYEQAIQNEINAGMQQQMQQPQQNYFNNGFSNAAYPDEPRAYKKRGSSSIKSIAIVMTLSLGIGFVGGLIIAPKFGLNPDVAQEVEATLAAEKDKMQKQLQGVQALGAQLNAWQLAFSKDEALSVLDSKINKLNQNINQAKANVGTDSSIKALNPKLYSELLQAIEEDGQRQYATLKQARDILAGSVMSAAQGQSGDDSASQAQPQAQTPAHQDTAGMQPQMQPELQPQPQAQTQQLPQPQAQVVEENMLEDDIFSTPSIAEQSGEMNPQAQTTQNMQQPQQSPAPQAENKEEDELPF</sequence>
<evidence type="ECO:0000313" key="3">
    <source>
        <dbReference type="EMBL" id="TLD91383.1"/>
    </source>
</evidence>
<comment type="caution">
    <text evidence="3">The sequence shown here is derived from an EMBL/GenBank/DDBJ whole genome shotgun (WGS) entry which is preliminary data.</text>
</comment>
<name>A0A4U8SWT2_9HELI</name>
<dbReference type="AlphaFoldDB" id="A0A4U8SWT2"/>
<reference evidence="3 4" key="1">
    <citation type="journal article" date="2014" name="Genome Announc.">
        <title>Draft genome sequences of eight enterohepatic helicobacter species isolated from both laboratory and wild rodents.</title>
        <authorList>
            <person name="Sheh A."/>
            <person name="Shen Z."/>
            <person name="Fox J.G."/>
        </authorList>
    </citation>
    <scope>NUCLEOTIDE SEQUENCE [LARGE SCALE GENOMIC DNA]</scope>
    <source>
        <strain evidence="3 4">MIT 96-1001</strain>
    </source>
</reference>
<dbReference type="EMBL" id="JRPE02000015">
    <property type="protein sequence ID" value="TLD91383.1"/>
    <property type="molecule type" value="Genomic_DNA"/>
</dbReference>
<keyword evidence="4" id="KW-1185">Reference proteome</keyword>
<accession>A0A4U8SWT2</accession>
<evidence type="ECO:0000256" key="1">
    <source>
        <dbReference type="SAM" id="MobiDB-lite"/>
    </source>
</evidence>
<feature type="transmembrane region" description="Helical" evidence="2">
    <location>
        <begin position="86"/>
        <end position="105"/>
    </location>
</feature>
<feature type="compositionally biased region" description="Polar residues" evidence="1">
    <location>
        <begin position="289"/>
        <end position="299"/>
    </location>
</feature>
<feature type="compositionally biased region" description="Low complexity" evidence="1">
    <location>
        <begin position="300"/>
        <end position="320"/>
    </location>
</feature>
<evidence type="ECO:0000313" key="4">
    <source>
        <dbReference type="Proteomes" id="UP000029921"/>
    </source>
</evidence>